<comment type="caution">
    <text evidence="6">The sequence shown here is derived from an EMBL/GenBank/DDBJ whole genome shotgun (WGS) entry which is preliminary data.</text>
</comment>
<feature type="region of interest" description="Disordered" evidence="2">
    <location>
        <begin position="37"/>
        <end position="97"/>
    </location>
</feature>
<evidence type="ECO:0000313" key="6">
    <source>
        <dbReference type="EMBL" id="PWW22927.1"/>
    </source>
</evidence>
<evidence type="ECO:0000313" key="7">
    <source>
        <dbReference type="Proteomes" id="UP000246661"/>
    </source>
</evidence>
<dbReference type="PANTHER" id="PTHR33392">
    <property type="entry name" value="POLYISOPRENYL-TEICHOIC ACID--PEPTIDOGLYCAN TEICHOIC ACID TRANSFERASE TAGU"/>
    <property type="match status" value="1"/>
</dbReference>
<keyword evidence="3" id="KW-1133">Transmembrane helix</keyword>
<feature type="domain" description="Cell envelope-related transcriptional attenuator" evidence="4">
    <location>
        <begin position="182"/>
        <end position="343"/>
    </location>
</feature>
<accession>A0A317QJE0</accession>
<reference evidence="7" key="1">
    <citation type="submission" date="2018-05" db="EMBL/GenBank/DDBJ databases">
        <authorList>
            <person name="Klenk H.-P."/>
            <person name="Huntemann M."/>
            <person name="Clum A."/>
            <person name="Pillay M."/>
            <person name="Palaniappan K."/>
            <person name="Varghese N."/>
            <person name="Mikhailova N."/>
            <person name="Stamatis D."/>
            <person name="Reddy T."/>
            <person name="Daum C."/>
            <person name="Shapiro N."/>
            <person name="Ivanova N."/>
            <person name="Kyrpides N."/>
            <person name="Woyke T."/>
        </authorList>
    </citation>
    <scope>NUCLEOTIDE SEQUENCE [LARGE SCALE GENOMIC DNA]</scope>
    <source>
        <strain evidence="7">DSM 45417</strain>
    </source>
</reference>
<dbReference type="PANTHER" id="PTHR33392:SF6">
    <property type="entry name" value="POLYISOPRENYL-TEICHOIC ACID--PEPTIDOGLYCAN TEICHOIC ACID TRANSFERASE TAGU"/>
    <property type="match status" value="1"/>
</dbReference>
<evidence type="ECO:0000256" key="1">
    <source>
        <dbReference type="ARBA" id="ARBA00006068"/>
    </source>
</evidence>
<gene>
    <name evidence="6" type="ORF">JD79_02090</name>
</gene>
<dbReference type="AlphaFoldDB" id="A0A317QJE0"/>
<dbReference type="InterPro" id="IPR050922">
    <property type="entry name" value="LytR/CpsA/Psr_CW_biosynth"/>
</dbReference>
<organism evidence="6 7">
    <name type="scientific">Geodermatophilus normandii</name>
    <dbReference type="NCBI Taxonomy" id="1137989"/>
    <lineage>
        <taxon>Bacteria</taxon>
        <taxon>Bacillati</taxon>
        <taxon>Actinomycetota</taxon>
        <taxon>Actinomycetes</taxon>
        <taxon>Geodermatophilales</taxon>
        <taxon>Geodermatophilaceae</taxon>
        <taxon>Geodermatophilus</taxon>
    </lineage>
</organism>
<dbReference type="InterPro" id="IPR027381">
    <property type="entry name" value="LytR/CpsA/Psr_C"/>
</dbReference>
<proteinExistence type="inferred from homology"/>
<name>A0A317QJE0_9ACTN</name>
<evidence type="ECO:0000259" key="5">
    <source>
        <dbReference type="Pfam" id="PF13399"/>
    </source>
</evidence>
<evidence type="ECO:0000259" key="4">
    <source>
        <dbReference type="Pfam" id="PF03816"/>
    </source>
</evidence>
<dbReference type="Pfam" id="PF13399">
    <property type="entry name" value="LytR_C"/>
    <property type="match status" value="1"/>
</dbReference>
<feature type="domain" description="LytR/CpsA/Psr regulator C-terminal" evidence="5">
    <location>
        <begin position="446"/>
        <end position="532"/>
    </location>
</feature>
<keyword evidence="3" id="KW-0812">Transmembrane</keyword>
<dbReference type="Pfam" id="PF03816">
    <property type="entry name" value="LytR_cpsA_psr"/>
    <property type="match status" value="1"/>
</dbReference>
<dbReference type="Proteomes" id="UP000246661">
    <property type="component" value="Unassembled WGS sequence"/>
</dbReference>
<dbReference type="EMBL" id="QGTX01000001">
    <property type="protein sequence ID" value="PWW22927.1"/>
    <property type="molecule type" value="Genomic_DNA"/>
</dbReference>
<feature type="region of interest" description="Disordered" evidence="2">
    <location>
        <begin position="1"/>
        <end position="25"/>
    </location>
</feature>
<keyword evidence="3" id="KW-0472">Membrane</keyword>
<dbReference type="NCBIfam" id="TIGR00350">
    <property type="entry name" value="lytR_cpsA_psr"/>
    <property type="match status" value="1"/>
</dbReference>
<comment type="similarity">
    <text evidence="1">Belongs to the LytR/CpsA/Psr (LCP) family.</text>
</comment>
<sequence length="563" mass="59056">MRPVWRTGGDGREVSGGQQARRDGAFRRVAGLAEVDPAPNLVRVSRDRNEHGAAAGRPLPARLDPRAGAPARSRNRGAPADEAGHRAPRESRRRTGRAAVVARSVAAVLSVLLLGASGWGWYLGRVAEATVNRTDAIPTAGNSESGDAAEAMNLLLVGNDSRADLTPEQLAELNAGTDSGVNTDTMILVHVPADGSRASFVSFPRDSYVEIPGYGMDKLNAAYAYGYSEVDDAAPEADKQAGGAQLLVQTISQLSGLQIDHYAEVDLLGFFNLTNVVGGIEVNLCAAVDDSRYSGAVFPAGPQTIAGADALKFVRQRHGLPRVDLDRIVRQQVFIGGVLRKLLSQDVLLDLGKQRELIQAASESLTIDRDLDLLDLAQQMQSVTPDSIQFQTVPIVDPDGRDENDRSIVELADEDTLHDFFAELSAEPEAPASEAPAAPATVAPSEVSVEVYNGSGISGLAAEARDQLEAAGFTVTSTGNASSNDFEQTTIRHAAGDEALAATLATQIPGAVTEVSEDPATGTVQLVLGSDFNGIGQATTPPAPSTDTAAEPPRTAADTSCIN</sequence>
<feature type="region of interest" description="Disordered" evidence="2">
    <location>
        <begin position="535"/>
        <end position="563"/>
    </location>
</feature>
<evidence type="ECO:0000256" key="2">
    <source>
        <dbReference type="SAM" id="MobiDB-lite"/>
    </source>
</evidence>
<keyword evidence="7" id="KW-1185">Reference proteome</keyword>
<dbReference type="InterPro" id="IPR004474">
    <property type="entry name" value="LytR_CpsA_psr"/>
</dbReference>
<protein>
    <submittedName>
        <fullName evidence="6">LytR family transcriptional attenuator</fullName>
    </submittedName>
</protein>
<feature type="transmembrane region" description="Helical" evidence="3">
    <location>
        <begin position="100"/>
        <end position="122"/>
    </location>
</feature>
<dbReference type="Gene3D" id="3.40.630.190">
    <property type="entry name" value="LCP protein"/>
    <property type="match status" value="1"/>
</dbReference>
<evidence type="ECO:0000256" key="3">
    <source>
        <dbReference type="SAM" id="Phobius"/>
    </source>
</evidence>
<dbReference type="Gene3D" id="3.30.70.2390">
    <property type="match status" value="1"/>
</dbReference>